<accession>A0A317C2B8</accession>
<evidence type="ECO:0000313" key="2">
    <source>
        <dbReference type="EMBL" id="PWQ92331.1"/>
    </source>
</evidence>
<reference evidence="2 3" key="1">
    <citation type="submission" date="2018-05" db="EMBL/GenBank/DDBJ databases">
        <title>Leucothrix arctica sp. nov., isolated from Arctic seawater.</title>
        <authorList>
            <person name="Choi A."/>
            <person name="Baek K."/>
        </authorList>
    </citation>
    <scope>NUCLEOTIDE SEQUENCE [LARGE SCALE GENOMIC DNA]</scope>
    <source>
        <strain evidence="2 3">JCM 18388</strain>
    </source>
</reference>
<evidence type="ECO:0000256" key="1">
    <source>
        <dbReference type="SAM" id="Phobius"/>
    </source>
</evidence>
<dbReference type="OrthoDB" id="1430668at2"/>
<protein>
    <submittedName>
        <fullName evidence="2">Uncharacterized protein</fullName>
    </submittedName>
</protein>
<dbReference type="EMBL" id="QGKM01000096">
    <property type="protein sequence ID" value="PWQ92331.1"/>
    <property type="molecule type" value="Genomic_DNA"/>
</dbReference>
<dbReference type="Proteomes" id="UP000245539">
    <property type="component" value="Unassembled WGS sequence"/>
</dbReference>
<organism evidence="2 3">
    <name type="scientific">Leucothrix pacifica</name>
    <dbReference type="NCBI Taxonomy" id="1247513"/>
    <lineage>
        <taxon>Bacteria</taxon>
        <taxon>Pseudomonadati</taxon>
        <taxon>Pseudomonadota</taxon>
        <taxon>Gammaproteobacteria</taxon>
        <taxon>Thiotrichales</taxon>
        <taxon>Thiotrichaceae</taxon>
        <taxon>Leucothrix</taxon>
    </lineage>
</organism>
<proteinExistence type="predicted"/>
<comment type="caution">
    <text evidence="2">The sequence shown here is derived from an EMBL/GenBank/DDBJ whole genome shotgun (WGS) entry which is preliminary data.</text>
</comment>
<keyword evidence="1" id="KW-0812">Transmembrane</keyword>
<evidence type="ECO:0000313" key="3">
    <source>
        <dbReference type="Proteomes" id="UP000245539"/>
    </source>
</evidence>
<feature type="transmembrane region" description="Helical" evidence="1">
    <location>
        <begin position="9"/>
        <end position="28"/>
    </location>
</feature>
<keyword evidence="1" id="KW-0472">Membrane</keyword>
<name>A0A317C2B8_9GAMM</name>
<dbReference type="RefSeq" id="WP_109839783.1">
    <property type="nucleotide sequence ID" value="NZ_QGKM01000096.1"/>
</dbReference>
<keyword evidence="3" id="KW-1185">Reference proteome</keyword>
<keyword evidence="1" id="KW-1133">Transmembrane helix</keyword>
<sequence>MYLALPIKTVFYTFGASLVLFFLLLSSIKGGFSFNLISLSLLITTGLFWLLGATPVWRKLWKRFPQLNRWVFPDLNGVWQGEQESNWPIIERLINASSTQQEIYNADQPDVSLLKTKVTVRITANLFRVKVTLVSQPRSPDLSKPYSESYTYLAVPRKNPDTDAFELFYFYKNTTTNPVTTDTNSHDGAAKLEVTADGKLKGINMTNRQWHRGMNTAGELVLERISEDPEANE</sequence>
<feature type="transmembrane region" description="Helical" evidence="1">
    <location>
        <begin position="34"/>
        <end position="57"/>
    </location>
</feature>
<gene>
    <name evidence="2" type="ORF">DKW60_21825</name>
</gene>
<dbReference type="AlphaFoldDB" id="A0A317C2B8"/>